<proteinExistence type="predicted"/>
<reference evidence="1" key="1">
    <citation type="submission" date="2019-11" db="EMBL/GenBank/DDBJ databases">
        <authorList>
            <person name="Feng L."/>
        </authorList>
    </citation>
    <scope>NUCLEOTIDE SEQUENCE</scope>
    <source>
        <strain evidence="1">CnexileLFYP112</strain>
    </source>
</reference>
<organism evidence="1">
    <name type="scientific">[Clostridium] nexile</name>
    <dbReference type="NCBI Taxonomy" id="29361"/>
    <lineage>
        <taxon>Bacteria</taxon>
        <taxon>Bacillati</taxon>
        <taxon>Bacillota</taxon>
        <taxon>Clostridia</taxon>
        <taxon>Lachnospirales</taxon>
        <taxon>Lachnospiraceae</taxon>
        <taxon>Tyzzerella</taxon>
    </lineage>
</organism>
<accession>A0A6N2VQD4</accession>
<protein>
    <submittedName>
        <fullName evidence="1">Uncharacterized protein</fullName>
    </submittedName>
</protein>
<name>A0A6N2VQD4_9FIRM</name>
<gene>
    <name evidence="1" type="ORF">CNLFYP112_00521</name>
</gene>
<sequence>MQKLSFAVLEKLIEKKATSAEIDVLLYVSKFQDRYGYAEGIYYRNVCKELGLSYQAFYDAKNGLVEKGIIAVEKNNYTDMDITILNNEFLDQESFKRGYLNTNYVIFSCTQFRNLPGGAKLLAMDLMKNNLAGGASYQHGTKDFVRKFMRKFNICRRTLQDYLKELRLLFSIGIKDKKYFITIRKFAVEKQNKQEEEKYRENSIDVAVRRNRIKVVRTEDRKAINELLKFYNKDIDKMFGSFSLPNIITHSLEIINAGVEKKKWKRTIKKNLIHRLIRKEIGLDVRDIGFEPVNG</sequence>
<evidence type="ECO:0000313" key="1">
    <source>
        <dbReference type="EMBL" id="VYT32705.1"/>
    </source>
</evidence>
<dbReference type="EMBL" id="CACRTG010000034">
    <property type="protein sequence ID" value="VYT32705.1"/>
    <property type="molecule type" value="Genomic_DNA"/>
</dbReference>
<dbReference type="AlphaFoldDB" id="A0A6N2VQD4"/>